<dbReference type="PRINTS" id="PR00368">
    <property type="entry name" value="FADPNR"/>
</dbReference>
<evidence type="ECO:0000256" key="4">
    <source>
        <dbReference type="ARBA" id="ARBA00023157"/>
    </source>
</evidence>
<evidence type="ECO:0000256" key="2">
    <source>
        <dbReference type="ARBA" id="ARBA00007532"/>
    </source>
</evidence>
<dbReference type="EC" id="1.8.1.7" evidence="7"/>
<dbReference type="Gene3D" id="3.50.50.60">
    <property type="entry name" value="FAD/NAD(P)-binding domain"/>
    <property type="match status" value="1"/>
</dbReference>
<keyword evidence="8" id="KW-1185">Reference proteome</keyword>
<dbReference type="STRING" id="145388.A0A0D2K7T5"/>
<dbReference type="PANTHER" id="PTHR42737:SF2">
    <property type="entry name" value="GLUTATHIONE REDUCTASE"/>
    <property type="match status" value="1"/>
</dbReference>
<proteinExistence type="inferred from homology"/>
<name>A0A0D2K7T5_9CHLO</name>
<accession>A0A0D2K7T5</accession>
<evidence type="ECO:0000256" key="3">
    <source>
        <dbReference type="ARBA" id="ARBA00023002"/>
    </source>
</evidence>
<dbReference type="GO" id="GO:0034599">
    <property type="term" value="P:cellular response to oxidative stress"/>
    <property type="evidence" value="ECO:0007669"/>
    <property type="project" value="TreeGrafter"/>
</dbReference>
<evidence type="ECO:0000259" key="6">
    <source>
        <dbReference type="Pfam" id="PF07992"/>
    </source>
</evidence>
<dbReference type="PANTHER" id="PTHR42737">
    <property type="entry name" value="GLUTATHIONE REDUCTASE"/>
    <property type="match status" value="1"/>
</dbReference>
<dbReference type="InterPro" id="IPR036188">
    <property type="entry name" value="FAD/NAD-bd_sf"/>
</dbReference>
<protein>
    <submittedName>
        <fullName evidence="7">Glutathione reductase (NADPH)</fullName>
        <ecNumber evidence="7">1.8.1.7</ecNumber>
    </submittedName>
</protein>
<evidence type="ECO:0000313" key="7">
    <source>
        <dbReference type="EMBL" id="KIY92193.1"/>
    </source>
</evidence>
<dbReference type="GO" id="GO:0045454">
    <property type="term" value="P:cell redox homeostasis"/>
    <property type="evidence" value="ECO:0007669"/>
    <property type="project" value="InterPro"/>
</dbReference>
<dbReference type="EMBL" id="KK105870">
    <property type="protein sequence ID" value="KIY92193.1"/>
    <property type="molecule type" value="Genomic_DNA"/>
</dbReference>
<dbReference type="InterPro" id="IPR023753">
    <property type="entry name" value="FAD/NAD-binding_dom"/>
</dbReference>
<dbReference type="GO" id="GO:0050660">
    <property type="term" value="F:flavin adenine dinucleotide binding"/>
    <property type="evidence" value="ECO:0007669"/>
    <property type="project" value="InterPro"/>
</dbReference>
<keyword evidence="5" id="KW-0676">Redox-active center</keyword>
<dbReference type="Proteomes" id="UP000054498">
    <property type="component" value="Unassembled WGS sequence"/>
</dbReference>
<dbReference type="GO" id="GO:0004362">
    <property type="term" value="F:glutathione-disulfide reductase (NADPH) activity"/>
    <property type="evidence" value="ECO:0007669"/>
    <property type="project" value="UniProtKB-EC"/>
</dbReference>
<dbReference type="AlphaFoldDB" id="A0A0D2K7T5"/>
<dbReference type="InterPro" id="IPR046952">
    <property type="entry name" value="GSHR/TRXR-like"/>
</dbReference>
<dbReference type="RefSeq" id="XP_013891213.1">
    <property type="nucleotide sequence ID" value="XM_014035759.1"/>
</dbReference>
<dbReference type="GO" id="GO:0005829">
    <property type="term" value="C:cytosol"/>
    <property type="evidence" value="ECO:0007669"/>
    <property type="project" value="TreeGrafter"/>
</dbReference>
<keyword evidence="3 7" id="KW-0560">Oxidoreductase</keyword>
<gene>
    <name evidence="7" type="ORF">MNEG_15770</name>
</gene>
<organism evidence="7 8">
    <name type="scientific">Monoraphidium neglectum</name>
    <dbReference type="NCBI Taxonomy" id="145388"/>
    <lineage>
        <taxon>Eukaryota</taxon>
        <taxon>Viridiplantae</taxon>
        <taxon>Chlorophyta</taxon>
        <taxon>core chlorophytes</taxon>
        <taxon>Chlorophyceae</taxon>
        <taxon>CS clade</taxon>
        <taxon>Sphaeropleales</taxon>
        <taxon>Selenastraceae</taxon>
        <taxon>Monoraphidium</taxon>
    </lineage>
</organism>
<feature type="domain" description="FAD/NAD(P)-binding" evidence="6">
    <location>
        <begin position="11"/>
        <end position="97"/>
    </location>
</feature>
<dbReference type="PRINTS" id="PR00411">
    <property type="entry name" value="PNDRDTASEI"/>
</dbReference>
<evidence type="ECO:0000256" key="5">
    <source>
        <dbReference type="ARBA" id="ARBA00023284"/>
    </source>
</evidence>
<evidence type="ECO:0000256" key="1">
    <source>
        <dbReference type="ARBA" id="ARBA00001974"/>
    </source>
</evidence>
<sequence>MRSVVPRIEKLAEDHYAVTCKKSGGSEERVLEVGLVMMATGRKPKTAGVGLEDVGVELAGDGSIKVDEFSRTNVPSVWAIGDVTNRINLTPVALMEGMALAKTIFGGEPTKPDYQFVASAVFCQPPLASVGYSEEEAVAKLAGPVDVYSSNNH</sequence>
<dbReference type="Pfam" id="PF07992">
    <property type="entry name" value="Pyr_redox_2"/>
    <property type="match status" value="1"/>
</dbReference>
<dbReference type="SUPFAM" id="SSF51905">
    <property type="entry name" value="FAD/NAD(P)-binding domain"/>
    <property type="match status" value="1"/>
</dbReference>
<evidence type="ECO:0000313" key="8">
    <source>
        <dbReference type="Proteomes" id="UP000054498"/>
    </source>
</evidence>
<dbReference type="GO" id="GO:0005739">
    <property type="term" value="C:mitochondrion"/>
    <property type="evidence" value="ECO:0007669"/>
    <property type="project" value="TreeGrafter"/>
</dbReference>
<dbReference type="GeneID" id="25733465"/>
<keyword evidence="4" id="KW-1015">Disulfide bond</keyword>
<comment type="cofactor">
    <cofactor evidence="1">
        <name>FAD</name>
        <dbReference type="ChEBI" id="CHEBI:57692"/>
    </cofactor>
</comment>
<reference evidence="7 8" key="1">
    <citation type="journal article" date="2013" name="BMC Genomics">
        <title>Reconstruction of the lipid metabolism for the microalga Monoraphidium neglectum from its genome sequence reveals characteristics suitable for biofuel production.</title>
        <authorList>
            <person name="Bogen C."/>
            <person name="Al-Dilaimi A."/>
            <person name="Albersmeier A."/>
            <person name="Wichmann J."/>
            <person name="Grundmann M."/>
            <person name="Rupp O."/>
            <person name="Lauersen K.J."/>
            <person name="Blifernez-Klassen O."/>
            <person name="Kalinowski J."/>
            <person name="Goesmann A."/>
            <person name="Mussgnug J.H."/>
            <person name="Kruse O."/>
        </authorList>
    </citation>
    <scope>NUCLEOTIDE SEQUENCE [LARGE SCALE GENOMIC DNA]</scope>
    <source>
        <strain evidence="7 8">SAG 48.87</strain>
    </source>
</reference>
<dbReference type="OrthoDB" id="5956163at2759"/>
<dbReference type="GO" id="GO:0006749">
    <property type="term" value="P:glutathione metabolic process"/>
    <property type="evidence" value="ECO:0007669"/>
    <property type="project" value="TreeGrafter"/>
</dbReference>
<comment type="similarity">
    <text evidence="2">Belongs to the class-I pyridine nucleotide-disulfide oxidoreductase family.</text>
</comment>
<dbReference type="KEGG" id="mng:MNEG_15770"/>